<evidence type="ECO:0000256" key="5">
    <source>
        <dbReference type="ARBA" id="ARBA00022833"/>
    </source>
</evidence>
<reference evidence="14" key="6">
    <citation type="journal article" date="2017" name="PLoS ONE">
        <title>Identification of shedders of elephant endotheliotropic herpesviruses among Asian elephants (Elephas maximus) in Switzerland.</title>
        <authorList>
            <person name="Ackermann M."/>
            <person name="Hatt J.M."/>
            <person name="Schetle N."/>
            <person name="Steinmetz H."/>
        </authorList>
    </citation>
    <scope>NUCLEOTIDE SEQUENCE</scope>
    <source>
        <strain evidence="14">Umesh</strain>
    </source>
</reference>
<protein>
    <submittedName>
        <fullName evidence="8">Docking/lamella protein U37</fullName>
    </submittedName>
    <submittedName>
        <fullName evidence="12">Dockinglamella protein U37</fullName>
    </submittedName>
</protein>
<dbReference type="EMBL" id="MN366291">
    <property type="protein sequence ID" value="QOE74697.1"/>
    <property type="molecule type" value="Genomic_DNA"/>
</dbReference>
<reference evidence="8" key="3">
    <citation type="submission" date="2013-02" db="EMBL/GenBank/DDBJ databases">
        <authorList>
            <person name="Zong J.-C."/>
            <person name="Heaggans S.Y."/>
            <person name="Hayward G.S."/>
        </authorList>
    </citation>
    <scope>NUCLEOTIDE SEQUENCE</scope>
    <source>
        <strain evidence="8">Kimba NAP23</strain>
    </source>
</reference>
<evidence type="ECO:0000313" key="14">
    <source>
        <dbReference type="EMBL" id="WNZ34530.1"/>
    </source>
</evidence>
<dbReference type="EMBL" id="MN366292">
    <property type="protein sequence ID" value="QOE74817.1"/>
    <property type="molecule type" value="Genomic_DNA"/>
</dbReference>
<dbReference type="EMBL" id="KC618527">
    <property type="protein sequence ID" value="AGG16072.1"/>
    <property type="molecule type" value="Genomic_DNA"/>
</dbReference>
<dbReference type="Pfam" id="PF02718">
    <property type="entry name" value="Herpes_UL31"/>
    <property type="match status" value="1"/>
</dbReference>
<reference evidence="8" key="5">
    <citation type="journal article" date="2016" name="MSphere">
        <title>Comparison of the Gene Coding Contents and Other Unusual Features of the GC-Rich and AT-Rich Branch Probosciviruses.</title>
        <authorList>
            <person name="Ling P.D."/>
            <person name="Long S.Y."/>
            <person name="Zong J.C."/>
            <person name="Heaggans S.Y."/>
            <person name="Qin X."/>
            <person name="Hayward G.S."/>
        </authorList>
    </citation>
    <scope>NUCLEOTIDE SEQUENCE</scope>
    <source>
        <strain evidence="13">IP143 Kozhikode l</strain>
        <strain evidence="12">IP164 Muthanga2</strain>
        <strain evidence="11">IP165 Thirunelli2</strain>
        <strain evidence="10">IP43 Chellama Vandalur</strain>
        <strain evidence="8">Kimba NAP23</strain>
        <strain evidence="14">Umesh</strain>
    </source>
</reference>
<evidence type="ECO:0000256" key="2">
    <source>
        <dbReference type="ARBA" id="ARBA00022562"/>
    </source>
</evidence>
<dbReference type="Proteomes" id="UP000157603">
    <property type="component" value="Segment"/>
</dbReference>
<reference evidence="12" key="9">
    <citation type="submission" date="2019-08" db="EMBL/GenBank/DDBJ databases">
        <title>Annotated Complete DNA Sequences of Six EEHV1A Genomes from Lethal HD Cases in Young Asian Elephants in India.</title>
        <authorList>
            <person name="Krishnankutty S.P."/>
            <person name="Zachariah A."/>
            <person name="Maheswari U."/>
            <person name="Heaggans S.Y."/>
            <person name="Muraleedharan M."/>
            <person name="Velayutham D."/>
            <person name="Santhosh S."/>
            <person name="Hayward G.S."/>
        </authorList>
    </citation>
    <scope>NUCLEOTIDE SEQUENCE</scope>
    <source>
        <strain evidence="12">IP164 Muthanga2</strain>
    </source>
</reference>
<reference evidence="9" key="11">
    <citation type="journal article" name="PLoS ONE">
        <title>Extended genotypic evaluation and comparison of twenty-two cases of lethal EEHV1 hemorrhagic disease in wild and captive Asian elephants in India.</title>
        <authorList>
            <person name="Zachariah A."/>
            <person name="Sajesh P.K."/>
            <person name="Santhosh S."/>
            <person name="Bathrachalam C."/>
            <person name="Megha M."/>
            <person name="Pandiyan J."/>
            <person name="Jishnu M."/>
            <person name="Kobragade R.S."/>
            <person name="Long S.Y."/>
            <person name="Zong J.-C."/>
            <person name="Latimer E.M."/>
            <person name="Heaggans S.Y."/>
            <person name="Hayward G.S."/>
        </authorList>
    </citation>
    <scope>NUCLEOTIDE SEQUENCE</scope>
    <source>
        <strain evidence="13">IP143 Kozhikode l</strain>
        <strain evidence="12">IP164 Muthanga2</strain>
        <strain evidence="11">IP165 Thirunelli2</strain>
        <strain evidence="10">IP43 Chellama Vandalur</strain>
        <strain evidence="9">IP91 Thirunelli1</strain>
    </source>
</reference>
<keyword evidence="7" id="KW-0472">Membrane</keyword>
<reference evidence="10" key="7">
    <citation type="submission" date="2019-08" db="EMBL/GenBank/DDBJ databases">
        <title>Annotated Complete DNA Sequences of Six EEHV1A Genomes from Lethal HD Cases in Young Asian Elephants from India.</title>
        <authorList>
            <person name="Krishnankutty S.P."/>
            <person name="Zachariah A."/>
            <person name="Maheswari U."/>
            <person name="Heaggans S.Y."/>
            <person name="Muraleedharan M."/>
            <person name="Velayutham D."/>
            <person name="Santhosh S."/>
            <person name="Hayward G.S."/>
        </authorList>
    </citation>
    <scope>NUCLEOTIDE SEQUENCE</scope>
    <source>
        <strain evidence="13">IP143 Kozhikode l</strain>
        <strain evidence="11">IP165 Thirunelli2</strain>
        <strain evidence="10">IP43 Chellama Vandalur</strain>
    </source>
</reference>
<evidence type="ECO:0000313" key="11">
    <source>
        <dbReference type="EMBL" id="QOE74817.1"/>
    </source>
</evidence>
<evidence type="ECO:0000256" key="3">
    <source>
        <dbReference type="ARBA" id="ARBA00022723"/>
    </source>
</evidence>
<evidence type="ECO:0000313" key="9">
    <source>
        <dbReference type="EMBL" id="QOE74580.1"/>
    </source>
</evidence>
<reference evidence="8 15" key="1">
    <citation type="journal article" date="2013" name="Genome Announc.">
        <title>Complete Genome Sequence of Elephant Endotheliotropic Herpesvirus 1A.</title>
        <authorList>
            <person name="Ling P.D."/>
            <person name="Reid J.G."/>
            <person name="Qin X."/>
            <person name="Muzny D.M."/>
            <person name="Gibbs R."/>
            <person name="Petrosino J."/>
            <person name="Peng R."/>
            <person name="Zong J.C."/>
            <person name="Heaggans S.Y."/>
            <person name="Hayward G.S."/>
        </authorList>
    </citation>
    <scope>NUCLEOTIDE SEQUENCE [LARGE SCALE GENOMIC DNA]</scope>
    <source>
        <strain evidence="13">IP143 Kozhikode l</strain>
        <strain evidence="12">IP164 Muthanga2</strain>
        <strain evidence="11">IP165 Thirunelli2</strain>
        <strain evidence="10">IP43 Chellama Vandalur</strain>
        <strain evidence="9">IP91 Thirunelli1</strain>
        <strain evidence="8">Kimba NAP23</strain>
        <strain evidence="14">Umesh</strain>
    </source>
</reference>
<dbReference type="GO" id="GO:0008270">
    <property type="term" value="F:zinc ion binding"/>
    <property type="evidence" value="ECO:0007669"/>
    <property type="project" value="UniProtKB-KW"/>
</dbReference>
<evidence type="ECO:0000313" key="15">
    <source>
        <dbReference type="Proteomes" id="UP000157603"/>
    </source>
</evidence>
<evidence type="ECO:0000256" key="7">
    <source>
        <dbReference type="ARBA" id="ARBA00023136"/>
    </source>
</evidence>
<gene>
    <name evidence="8" type="primary">U37</name>
</gene>
<keyword evidence="2" id="KW-1048">Host nucleus</keyword>
<dbReference type="InterPro" id="IPR021152">
    <property type="entry name" value="Herpes_UL31"/>
</dbReference>
<name>M1R9X7_ELHV1</name>
<accession>M1R9X7</accession>
<dbReference type="EMBL" id="MN366294">
    <property type="protein sequence ID" value="QOE75054.1"/>
    <property type="molecule type" value="Genomic_DNA"/>
</dbReference>
<keyword evidence="1" id="KW-0597">Phosphoprotein</keyword>
<keyword evidence="3" id="KW-0479">Metal-binding</keyword>
<reference evidence="9" key="8">
    <citation type="submission" date="2019-08" db="EMBL/GenBank/DDBJ databases">
        <title>Annotated Complete DNA Sequences of Six EEHV1A Genomes from Lethal HD cases in Young Asian Elephants from India.</title>
        <authorList>
            <person name="Krishnankutty S.P."/>
            <person name="Zachariah A."/>
            <person name="Maheswari U."/>
            <person name="Heaggans S.Y."/>
            <person name="Muraleedharan M."/>
            <person name="Velayutham D."/>
            <person name="Santhosh S."/>
            <person name="Hayward G.S."/>
        </authorList>
    </citation>
    <scope>NUCLEOTIDE SEQUENCE</scope>
    <source>
        <strain evidence="9">IP91 Thirunelli1</strain>
    </source>
</reference>
<keyword evidence="6" id="KW-1043">Host membrane</keyword>
<evidence type="ECO:0000313" key="10">
    <source>
        <dbReference type="EMBL" id="QOE74697.1"/>
    </source>
</evidence>
<evidence type="ECO:0000256" key="6">
    <source>
        <dbReference type="ARBA" id="ARBA00022870"/>
    </source>
</evidence>
<dbReference type="GO" id="GO:0046765">
    <property type="term" value="P:viral budding from nuclear membrane"/>
    <property type="evidence" value="ECO:0007669"/>
    <property type="project" value="InterPro"/>
</dbReference>
<sequence>MSKLRTLKSSRKTKGSSRVVPYSLNDLHRLFSKHPELEDKYLNSITLPITGKETIYFPYDFINHRNNTCLDFSPYGNQQISKTTCTVCDKHKITTVSDSTVAFIEQAHNVMKFKSLYCSLQKNRALLPLYIKFPHLFQINYLIQDHIPESFPIIYAKNEIPHMCIVFEKPSLHLSCQCISTVIQVYEFCDLSLHMHRDYLTLHVMTLGFKQSSVNVNAEILEHKIDEMDISDDTKESYDKYYALLVSCKVIPDM</sequence>
<reference evidence="14" key="10">
    <citation type="submission" date="2023-09" db="EMBL/GenBank/DDBJ databases">
        <title>Epidemiological, serological and virological analysis of an outbreak of Elephant endotheliotropic hemorrhagic disease in Switzerland.</title>
        <authorList>
            <person name="Ackermann M."/>
            <person name="Kubacki J."/>
            <person name="Hatt J.-M."/>
            <person name="Schetle N."/>
            <person name="Steinmetz H."/>
            <person name="Heaggans-Ebbesen S.Y."/>
            <person name="Hayward G.S."/>
        </authorList>
    </citation>
    <scope>NUCLEOTIDE SEQUENCE</scope>
    <source>
        <strain evidence="14">Umesh</strain>
    </source>
</reference>
<evidence type="ECO:0000313" key="8">
    <source>
        <dbReference type="EMBL" id="AGG16072.1"/>
    </source>
</evidence>
<dbReference type="EMBL" id="MN366290">
    <property type="protein sequence ID" value="QOE74580.1"/>
    <property type="molecule type" value="Genomic_DNA"/>
</dbReference>
<organism evidence="8 15">
    <name type="scientific">Elephant endotheliotropic herpesvirus 1A</name>
    <dbReference type="NCBI Taxonomy" id="759753"/>
    <lineage>
        <taxon>Viruses</taxon>
        <taxon>Duplodnaviria</taxon>
        <taxon>Heunggongvirae</taxon>
        <taxon>Peploviricota</taxon>
        <taxon>Herviviricetes</taxon>
        <taxon>Herpesvirales</taxon>
        <taxon>Orthoherpesviridae</taxon>
        <taxon>Betaherpesvirinae</taxon>
        <taxon>Proboscivirus</taxon>
        <taxon>Proboscivirus elephantidbeta1</taxon>
        <taxon>Elephantid herpesvirus 1</taxon>
    </lineage>
</organism>
<dbReference type="EMBL" id="MN366293">
    <property type="protein sequence ID" value="QOE74933.1"/>
    <property type="molecule type" value="Genomic_DNA"/>
</dbReference>
<evidence type="ECO:0000313" key="13">
    <source>
        <dbReference type="EMBL" id="QOE75054.1"/>
    </source>
</evidence>
<reference evidence="9" key="4">
    <citation type="journal article" date="2016" name="MSphere">
        <title>Complete Genome Sequence of Elephant Endotheliotropic Herpesvirus 4, the First Example of a GC-Rich Branch Proboscivirus.</title>
        <authorList>
            <person name="Ling P.D."/>
            <person name="Long S.Y."/>
            <person name="Fuery A."/>
            <person name="Peng R.S."/>
            <person name="Heaggans S.Y."/>
            <person name="Qin X."/>
            <person name="Worley K.C."/>
            <person name="Dugan S."/>
            <person name="Hayward G.S."/>
        </authorList>
    </citation>
    <scope>NUCLEOTIDE SEQUENCE</scope>
    <source>
        <strain evidence="9">IP91 Thirunelli1</strain>
    </source>
</reference>
<proteinExistence type="predicted"/>
<evidence type="ECO:0000256" key="1">
    <source>
        <dbReference type="ARBA" id="ARBA00022553"/>
    </source>
</evidence>
<dbReference type="EMBL" id="OR543011">
    <property type="protein sequence ID" value="WNZ34530.1"/>
    <property type="molecule type" value="Genomic_DNA"/>
</dbReference>
<reference evidence="9" key="2">
    <citation type="journal article" date="2013" name="J. Wildl. Dis.">
        <title>Fatal herpesvirus hemorrhagic disease in wild and orphan asian elephants in southern India.</title>
        <authorList>
            <person name="Zachariah A."/>
            <person name="Zong J.-C."/>
            <person name="Long S.Y."/>
            <person name="Latimer E.M."/>
            <person name="Heaggans S.Y."/>
            <person name="Richman L.K."/>
            <person name="Hayward G.S."/>
        </authorList>
    </citation>
    <scope>NUCLEOTIDE SEQUENCE</scope>
    <source>
        <strain evidence="13">IP143 Kozhikode l</strain>
        <strain evidence="12">IP164 Muthanga2</strain>
        <strain evidence="11">IP165 Thirunelli2</strain>
        <strain evidence="10">IP43 Chellama Vandalur</strain>
        <strain evidence="9">IP91 Thirunelli1</strain>
    </source>
</reference>
<evidence type="ECO:0000256" key="4">
    <source>
        <dbReference type="ARBA" id="ARBA00022771"/>
    </source>
</evidence>
<keyword evidence="5" id="KW-0862">Zinc</keyword>
<keyword evidence="4" id="KW-0863">Zinc-finger</keyword>
<evidence type="ECO:0000313" key="12">
    <source>
        <dbReference type="EMBL" id="QOE74933.1"/>
    </source>
</evidence>